<feature type="transmembrane region" description="Helical" evidence="1">
    <location>
        <begin position="185"/>
        <end position="204"/>
    </location>
</feature>
<feature type="transmembrane region" description="Helical" evidence="1">
    <location>
        <begin position="6"/>
        <end position="25"/>
    </location>
</feature>
<dbReference type="AlphaFoldDB" id="A0A1C7E8M2"/>
<sequence>MNRANYLVYFFLLMSCAISVVFACIPNPICNLIAIVILNTVIISTVKLNIIHPFVWYIPIFSLYSFGNLILVLFGNEIYTNATWELFIIQYVFLVTLIVVISPKVYTLKIEKKWMKSEFDVYRVVSVILAVLGSFYIVYLYSTGLTSKYDIKLSSSPIDFLALSFNFLFVTFSFYLIYKINKNREFPYLIYFIYIVWLIIVFSVNGERDLLLKGFWVGIFIYHVYYREISKKIVMLIAILVIITMPFLQNLKSFSTKGINLTLDDNIFISIVNSEFVAASRNLATLVLNQSKWDFKYGETLIWDIQSAFLNIAGSPTLWFNQTFYPNLLSRGGGSGFSIIGEGYLNFGMIGVILWGIMVGFTIKLLYKYGSNNFYIMNIYILTMPLVIYVTRADFATLMSQFSKQIIIPILVIFLINKVYKQYYFSKKVERTKEFEK</sequence>
<keyword evidence="1" id="KW-1133">Transmembrane helix</keyword>
<name>A0A1C7E8M2_9BACL</name>
<feature type="transmembrane region" description="Helical" evidence="1">
    <location>
        <begin position="344"/>
        <end position="367"/>
    </location>
</feature>
<feature type="transmembrane region" description="Helical" evidence="1">
    <location>
        <begin position="121"/>
        <end position="140"/>
    </location>
</feature>
<proteinExistence type="predicted"/>
<feature type="transmembrane region" description="Helical" evidence="1">
    <location>
        <begin position="78"/>
        <end position="101"/>
    </location>
</feature>
<keyword evidence="3" id="KW-1185">Reference proteome</keyword>
<feature type="transmembrane region" description="Helical" evidence="1">
    <location>
        <begin position="210"/>
        <end position="226"/>
    </location>
</feature>
<dbReference type="OrthoDB" id="2989682at2"/>
<feature type="transmembrane region" description="Helical" evidence="1">
    <location>
        <begin position="160"/>
        <end position="178"/>
    </location>
</feature>
<evidence type="ECO:0000313" key="3">
    <source>
        <dbReference type="Proteomes" id="UP000092650"/>
    </source>
</evidence>
<dbReference type="STRING" id="1038856.BBI15_07545"/>
<dbReference type="Proteomes" id="UP000092650">
    <property type="component" value="Chromosome"/>
</dbReference>
<feature type="transmembrane region" description="Helical" evidence="1">
    <location>
        <begin position="374"/>
        <end position="390"/>
    </location>
</feature>
<keyword evidence="1" id="KW-0472">Membrane</keyword>
<organism evidence="2 3">
    <name type="scientific">Planococcus plakortidis</name>
    <dbReference type="NCBI Taxonomy" id="1038856"/>
    <lineage>
        <taxon>Bacteria</taxon>
        <taxon>Bacillati</taxon>
        <taxon>Bacillota</taxon>
        <taxon>Bacilli</taxon>
        <taxon>Bacillales</taxon>
        <taxon>Caryophanaceae</taxon>
        <taxon>Planococcus</taxon>
    </lineage>
</organism>
<dbReference type="NCBIfam" id="TIGR04370">
    <property type="entry name" value="glyco_rpt_poly"/>
    <property type="match status" value="1"/>
</dbReference>
<reference evidence="2" key="1">
    <citation type="submission" date="2016-10" db="EMBL/GenBank/DDBJ databases">
        <authorList>
            <person name="See-Too W.S."/>
        </authorList>
    </citation>
    <scope>NUCLEOTIDE SEQUENCE [LARGE SCALE GENOMIC DNA]</scope>
    <source>
        <strain evidence="2">DSM 23997</strain>
    </source>
</reference>
<dbReference type="PROSITE" id="PS51257">
    <property type="entry name" value="PROKAR_LIPOPROTEIN"/>
    <property type="match status" value="1"/>
</dbReference>
<dbReference type="InterPro" id="IPR029468">
    <property type="entry name" value="O-ag_pol_Wzy"/>
</dbReference>
<dbReference type="KEGG" id="ppla:BBI15_07545"/>
<evidence type="ECO:0000256" key="1">
    <source>
        <dbReference type="SAM" id="Phobius"/>
    </source>
</evidence>
<evidence type="ECO:0000313" key="2">
    <source>
        <dbReference type="EMBL" id="ANU20078.1"/>
    </source>
</evidence>
<dbReference type="EMBL" id="CP016539">
    <property type="protein sequence ID" value="ANU20078.1"/>
    <property type="molecule type" value="Genomic_DNA"/>
</dbReference>
<dbReference type="Pfam" id="PF14296">
    <property type="entry name" value="O-ag_pol_Wzy"/>
    <property type="match status" value="1"/>
</dbReference>
<dbReference type="RefSeq" id="WP_068869834.1">
    <property type="nucleotide sequence ID" value="NZ_CP016539.2"/>
</dbReference>
<feature type="transmembrane region" description="Helical" evidence="1">
    <location>
        <begin position="402"/>
        <end position="420"/>
    </location>
</feature>
<evidence type="ECO:0008006" key="4">
    <source>
        <dbReference type="Google" id="ProtNLM"/>
    </source>
</evidence>
<feature type="transmembrane region" description="Helical" evidence="1">
    <location>
        <begin position="32"/>
        <end position="58"/>
    </location>
</feature>
<feature type="transmembrane region" description="Helical" evidence="1">
    <location>
        <begin position="233"/>
        <end position="251"/>
    </location>
</feature>
<accession>A0A1C7E8M2</accession>
<protein>
    <recommendedName>
        <fullName evidence="4">Oligosaccharide repeat unit polymerase</fullName>
    </recommendedName>
</protein>
<keyword evidence="1" id="KW-0812">Transmembrane</keyword>
<gene>
    <name evidence="2" type="ORF">BBI15_07545</name>
</gene>